<keyword evidence="3" id="KW-1185">Reference proteome</keyword>
<feature type="compositionally biased region" description="Low complexity" evidence="1">
    <location>
        <begin position="129"/>
        <end position="138"/>
    </location>
</feature>
<protein>
    <submittedName>
        <fullName evidence="2">Uncharacterized protein</fullName>
    </submittedName>
</protein>
<dbReference type="EMBL" id="JBHSQI010000003">
    <property type="protein sequence ID" value="MFC6153531.1"/>
    <property type="molecule type" value="Genomic_DNA"/>
</dbReference>
<name>A0ABW1QVT3_9ACTN</name>
<accession>A0ABW1QVT3</accession>
<organism evidence="2 3">
    <name type="scientific">Nocardioides yefusunii</name>
    <dbReference type="NCBI Taxonomy" id="2500546"/>
    <lineage>
        <taxon>Bacteria</taxon>
        <taxon>Bacillati</taxon>
        <taxon>Actinomycetota</taxon>
        <taxon>Actinomycetes</taxon>
        <taxon>Propionibacteriales</taxon>
        <taxon>Nocardioidaceae</taxon>
        <taxon>Nocardioides</taxon>
    </lineage>
</organism>
<evidence type="ECO:0000313" key="3">
    <source>
        <dbReference type="Proteomes" id="UP001596098"/>
    </source>
</evidence>
<evidence type="ECO:0000256" key="1">
    <source>
        <dbReference type="SAM" id="MobiDB-lite"/>
    </source>
</evidence>
<dbReference type="RefSeq" id="WP_128221341.1">
    <property type="nucleotide sequence ID" value="NZ_CP034929.1"/>
</dbReference>
<feature type="compositionally biased region" description="Basic and acidic residues" evidence="1">
    <location>
        <begin position="112"/>
        <end position="125"/>
    </location>
</feature>
<reference evidence="3" key="1">
    <citation type="journal article" date="2019" name="Int. J. Syst. Evol. Microbiol.">
        <title>The Global Catalogue of Microorganisms (GCM) 10K type strain sequencing project: providing services to taxonomists for standard genome sequencing and annotation.</title>
        <authorList>
            <consortium name="The Broad Institute Genomics Platform"/>
            <consortium name="The Broad Institute Genome Sequencing Center for Infectious Disease"/>
            <person name="Wu L."/>
            <person name="Ma J."/>
        </authorList>
    </citation>
    <scope>NUCLEOTIDE SEQUENCE [LARGE SCALE GENOMIC DNA]</scope>
    <source>
        <strain evidence="3">DFY28</strain>
    </source>
</reference>
<proteinExistence type="predicted"/>
<evidence type="ECO:0000313" key="2">
    <source>
        <dbReference type="EMBL" id="MFC6153531.1"/>
    </source>
</evidence>
<feature type="region of interest" description="Disordered" evidence="1">
    <location>
        <begin position="112"/>
        <end position="155"/>
    </location>
</feature>
<comment type="caution">
    <text evidence="2">The sequence shown here is derived from an EMBL/GenBank/DDBJ whole genome shotgun (WGS) entry which is preliminary data.</text>
</comment>
<gene>
    <name evidence="2" type="ORF">ACFPWU_07610</name>
</gene>
<sequence length="413" mass="44459">MSEPAFGTVSPSAPAGENWVTSLWQEMFTADTTSMLDGTVSVTNIEQPALWQFVRQIALESGLTTPDALRVVGNAHVTTHEEPYILDIGVPMLLALDQGDLAEVVTRVMTERDHGARPAAEEPSGKSRGGLFSRLRGGTQDEPARATRPSGTQKLESAIHEATQWWIDEFVHPDLTDNLVPRPVYLGLAELLAERGMEIADAAELEARPDIPGNPAASDPALFLLSDADALFENVADAGLPPGTGELEWEDAMARWTNRRSRASSIILFRSASPTVSTLWELLDLVEQGHLRSRVANALRSDAVTVEDCVFLLTGVLCDALADVGAGMLTCSWGGVMDLVSETEGPLDLAGVARQVVLDPTVVPFLRDILREYQVAPTWSPTDDGTGDDRALKAFLAAPGERQAPGTGFLTRL</sequence>
<dbReference type="Proteomes" id="UP001596098">
    <property type="component" value="Unassembled WGS sequence"/>
</dbReference>